<dbReference type="Pfam" id="PF08241">
    <property type="entry name" value="Methyltransf_11"/>
    <property type="match status" value="1"/>
</dbReference>
<name>A0A7Y9DRX6_9PSEU</name>
<keyword evidence="3" id="KW-1185">Reference proteome</keyword>
<accession>A0A7Y9DRX6</accession>
<dbReference type="PANTHER" id="PTHR43861">
    <property type="entry name" value="TRANS-ACONITATE 2-METHYLTRANSFERASE-RELATED"/>
    <property type="match status" value="1"/>
</dbReference>
<dbReference type="Proteomes" id="UP000535890">
    <property type="component" value="Unassembled WGS sequence"/>
</dbReference>
<dbReference type="CDD" id="cd02440">
    <property type="entry name" value="AdoMet_MTases"/>
    <property type="match status" value="1"/>
</dbReference>
<dbReference type="RefSeq" id="WP_179792329.1">
    <property type="nucleotide sequence ID" value="NZ_BAABHP010000030.1"/>
</dbReference>
<dbReference type="GO" id="GO:0008757">
    <property type="term" value="F:S-adenosylmethionine-dependent methyltransferase activity"/>
    <property type="evidence" value="ECO:0007669"/>
    <property type="project" value="InterPro"/>
</dbReference>
<keyword evidence="2" id="KW-0489">Methyltransferase</keyword>
<protein>
    <submittedName>
        <fullName evidence="2">SAM-dependent methyltransferase</fullName>
    </submittedName>
</protein>
<comment type="caution">
    <text evidence="2">The sequence shown here is derived from an EMBL/GenBank/DDBJ whole genome shotgun (WGS) entry which is preliminary data.</text>
</comment>
<evidence type="ECO:0000313" key="3">
    <source>
        <dbReference type="Proteomes" id="UP000535890"/>
    </source>
</evidence>
<dbReference type="InterPro" id="IPR029063">
    <property type="entry name" value="SAM-dependent_MTases_sf"/>
</dbReference>
<dbReference type="InterPro" id="IPR013216">
    <property type="entry name" value="Methyltransf_11"/>
</dbReference>
<dbReference type="GO" id="GO:0032259">
    <property type="term" value="P:methylation"/>
    <property type="evidence" value="ECO:0007669"/>
    <property type="project" value="UniProtKB-KW"/>
</dbReference>
<dbReference type="PANTHER" id="PTHR43861:SF1">
    <property type="entry name" value="TRANS-ACONITATE 2-METHYLTRANSFERASE"/>
    <property type="match status" value="1"/>
</dbReference>
<dbReference type="EMBL" id="JACCBN010000001">
    <property type="protein sequence ID" value="NYD34370.1"/>
    <property type="molecule type" value="Genomic_DNA"/>
</dbReference>
<feature type="domain" description="Methyltransferase type 11" evidence="1">
    <location>
        <begin position="43"/>
        <end position="133"/>
    </location>
</feature>
<proteinExistence type="predicted"/>
<organism evidence="2 3">
    <name type="scientific">Actinomycetospora corticicola</name>
    <dbReference type="NCBI Taxonomy" id="663602"/>
    <lineage>
        <taxon>Bacteria</taxon>
        <taxon>Bacillati</taxon>
        <taxon>Actinomycetota</taxon>
        <taxon>Actinomycetes</taxon>
        <taxon>Pseudonocardiales</taxon>
        <taxon>Pseudonocardiaceae</taxon>
        <taxon>Actinomycetospora</taxon>
    </lineage>
</organism>
<evidence type="ECO:0000259" key="1">
    <source>
        <dbReference type="Pfam" id="PF08241"/>
    </source>
</evidence>
<gene>
    <name evidence="2" type="ORF">BJ983_000472</name>
</gene>
<dbReference type="Gene3D" id="3.40.50.150">
    <property type="entry name" value="Vaccinia Virus protein VP39"/>
    <property type="match status" value="1"/>
</dbReference>
<evidence type="ECO:0000313" key="2">
    <source>
        <dbReference type="EMBL" id="NYD34370.1"/>
    </source>
</evidence>
<reference evidence="2 3" key="1">
    <citation type="submission" date="2020-07" db="EMBL/GenBank/DDBJ databases">
        <title>Sequencing the genomes of 1000 actinobacteria strains.</title>
        <authorList>
            <person name="Klenk H.-P."/>
        </authorList>
    </citation>
    <scope>NUCLEOTIDE SEQUENCE [LARGE SCALE GENOMIC DNA]</scope>
    <source>
        <strain evidence="2 3">DSM 45772</strain>
    </source>
</reference>
<sequence>MSDPYSDHAAAYAAHNAVAPYNALYERPALLDLANDVAGLDVLDLGCGPGVTTAELVRRGARVTGLDRSAALVEHARGLSGAEFLVHDLADPLPLTDAAVDLVVAGLVLHYLDDWSAVLAEVYRVLRPGGRFVASVHHPLTDVRIASLEPHGAYLESYRIADVWEMAGEEVVVWFWHHPLGSMTGWIAGAGLTLTDVVEPRPLPSMADSHPESFVRLSAEPAFLLLETRRLG</sequence>
<dbReference type="AlphaFoldDB" id="A0A7Y9DRX6"/>
<keyword evidence="2" id="KW-0808">Transferase</keyword>
<dbReference type="SUPFAM" id="SSF53335">
    <property type="entry name" value="S-adenosyl-L-methionine-dependent methyltransferases"/>
    <property type="match status" value="1"/>
</dbReference>